<dbReference type="RefSeq" id="WP_114431892.1">
    <property type="nucleotide sequence ID" value="NZ_QPJM01000015.1"/>
</dbReference>
<gene>
    <name evidence="3" type="ORF">C7476_115126</name>
</gene>
<comment type="caution">
    <text evidence="3">The sequence shown here is derived from an EMBL/GenBank/DDBJ whole genome shotgun (WGS) entry which is preliminary data.</text>
</comment>
<dbReference type="OrthoDB" id="9816424at2"/>
<dbReference type="AlphaFoldDB" id="A0A368YIV0"/>
<feature type="domain" description="WsaF N-terminal" evidence="1">
    <location>
        <begin position="380"/>
        <end position="537"/>
    </location>
</feature>
<dbReference type="Gene3D" id="3.40.50.2000">
    <property type="entry name" value="Glycogen Phosphorylase B"/>
    <property type="match status" value="1"/>
</dbReference>
<feature type="domain" description="WsaF C-terminal" evidence="2">
    <location>
        <begin position="574"/>
        <end position="706"/>
    </location>
</feature>
<protein>
    <submittedName>
        <fullName evidence="3">Rhamnan synthesis protein F</fullName>
    </submittedName>
</protein>
<evidence type="ECO:0000259" key="2">
    <source>
        <dbReference type="Pfam" id="PF22772"/>
    </source>
</evidence>
<dbReference type="InterPro" id="IPR007739">
    <property type="entry name" value="RgpF"/>
</dbReference>
<dbReference type="Proteomes" id="UP000253324">
    <property type="component" value="Unassembled WGS sequence"/>
</dbReference>
<dbReference type="InterPro" id="IPR048510">
    <property type="entry name" value="WsaF_N"/>
</dbReference>
<dbReference type="GO" id="GO:0030247">
    <property type="term" value="F:polysaccharide binding"/>
    <property type="evidence" value="ECO:0007669"/>
    <property type="project" value="InterPro"/>
</dbReference>
<organism evidence="3 4">
    <name type="scientific">Phyllobacterium bourgognense</name>
    <dbReference type="NCBI Taxonomy" id="314236"/>
    <lineage>
        <taxon>Bacteria</taxon>
        <taxon>Pseudomonadati</taxon>
        <taxon>Pseudomonadota</taxon>
        <taxon>Alphaproteobacteria</taxon>
        <taxon>Hyphomicrobiales</taxon>
        <taxon>Phyllobacteriaceae</taxon>
        <taxon>Phyllobacterium</taxon>
    </lineage>
</organism>
<evidence type="ECO:0000259" key="1">
    <source>
        <dbReference type="Pfam" id="PF21374"/>
    </source>
</evidence>
<accession>A0A368YIV0</accession>
<name>A0A368YIV0_9HYPH</name>
<evidence type="ECO:0000313" key="3">
    <source>
        <dbReference type="EMBL" id="RCW80161.1"/>
    </source>
</evidence>
<sequence length="748" mass="84222">MGTNYAVKAFRVYRDRGAQGLVAHSLRYVAFRIETFKFPVPDWLKSVPSVASQVRQAGSLNEIGAVLARTIPDNVNRSVAIPLSSINASVFDRVAVVIHIFYPEITADIARHLANLPVPYGLFITTDSEEKKSAILDRLAGLDLSPLETEIRIAPNRGRDVAPKYIAYRDVYDRYPAYLHLHSKQSLHAAGKYASWRDYLISSLIGSREIAASNLSLLSRENVGVVYPEHADFIKGVINWGYDFPIARELLARIGVNLDAYSTLEFPSGSMYWGRSAAIKKLLDLNLDYHDFPEEAGQVDGTLAHAIERSLLYFVEKSGHTWIRVNAFGKRTKSKSEPDSKLGLFEPLITSNQEYVTLVQKTNYETVRITAAPKYEGRRRLNLIVPTIESAHIFGGIDTALKIFCQIADASKEDTDFRIIVSDISVSEAVPDALQSYEIQNIGDETRKQYAIVDATDRLLNHLEVTKNDIFLATAWWTALNAYRLQDAQKMLFGQAPKVIYLIQDYEPGFYGWSTKYALADSTYHRHDDTFAIFNSEELDNFFAKYYNHINKRVLKYEVNKKIDNALSLITREKIILFYSRPSAIRNCFEAGIDGLGLWARRNPIKAAEWKIYCIGEHFYVHQLGNLNNAIITGKMPLPMYAELLSKASVGLSLMISPHPSYPPLEMAYAGIHTITNLYECKDLSKRSPLLESLDEVTPESIAIALERAVDKAEQNIGNIGSIRCPIADIESKTEAFSPTAIWQHVEN</sequence>
<dbReference type="Pfam" id="PF21374">
    <property type="entry name" value="WsaF_N"/>
    <property type="match status" value="1"/>
</dbReference>
<reference evidence="3 4" key="1">
    <citation type="submission" date="2018-07" db="EMBL/GenBank/DDBJ databases">
        <title>Genomic Encyclopedia of Type Strains, Phase III (KMG-III): the genomes of soil and plant-associated and newly described type strains.</title>
        <authorList>
            <person name="Whitman W."/>
        </authorList>
    </citation>
    <scope>NUCLEOTIDE SEQUENCE [LARGE SCALE GENOMIC DNA]</scope>
    <source>
        <strain evidence="3 4">31-25a</strain>
    </source>
</reference>
<dbReference type="InterPro" id="IPR055050">
    <property type="entry name" value="WsaF_C"/>
</dbReference>
<dbReference type="Pfam" id="PF22772">
    <property type="entry name" value="WsaF_C"/>
    <property type="match status" value="1"/>
</dbReference>
<dbReference type="Pfam" id="PF05045">
    <property type="entry name" value="RgpF"/>
    <property type="match status" value="1"/>
</dbReference>
<keyword evidence="4" id="KW-1185">Reference proteome</keyword>
<evidence type="ECO:0000313" key="4">
    <source>
        <dbReference type="Proteomes" id="UP000253324"/>
    </source>
</evidence>
<proteinExistence type="predicted"/>
<dbReference type="Gene3D" id="3.40.50.11090">
    <property type="match status" value="1"/>
</dbReference>
<dbReference type="EMBL" id="QPJM01000015">
    <property type="protein sequence ID" value="RCW80161.1"/>
    <property type="molecule type" value="Genomic_DNA"/>
</dbReference>